<evidence type="ECO:0000256" key="2">
    <source>
        <dbReference type="ARBA" id="ARBA00023027"/>
    </source>
</evidence>
<dbReference type="Proteomes" id="UP000219559">
    <property type="component" value="Unassembled WGS sequence"/>
</dbReference>
<keyword evidence="6" id="KW-1185">Reference proteome</keyword>
<dbReference type="GO" id="GO:0009026">
    <property type="term" value="F:tagaturonate reductase activity"/>
    <property type="evidence" value="ECO:0007669"/>
    <property type="project" value="TreeGrafter"/>
</dbReference>
<gene>
    <name evidence="5" type="ORF">B7P33_06245</name>
</gene>
<dbReference type="PANTHER" id="PTHR30524">
    <property type="entry name" value="MANNITOL-1-PHOSPHATE 5-DEHYDROGENASE"/>
    <property type="match status" value="1"/>
</dbReference>
<proteinExistence type="predicted"/>
<dbReference type="Pfam" id="PF08125">
    <property type="entry name" value="Mannitol_dh_C"/>
    <property type="match status" value="1"/>
</dbReference>
<dbReference type="OrthoDB" id="9768714at2"/>
<dbReference type="GO" id="GO:0008926">
    <property type="term" value="F:mannitol-1-phosphate 5-dehydrogenase activity"/>
    <property type="evidence" value="ECO:0007669"/>
    <property type="project" value="TreeGrafter"/>
</dbReference>
<keyword evidence="2" id="KW-0520">NAD</keyword>
<dbReference type="GO" id="GO:0019592">
    <property type="term" value="P:mannitol catabolic process"/>
    <property type="evidence" value="ECO:0007669"/>
    <property type="project" value="TreeGrafter"/>
</dbReference>
<dbReference type="SUPFAM" id="SSF51735">
    <property type="entry name" value="NAD(P)-binding Rossmann-fold domains"/>
    <property type="match status" value="1"/>
</dbReference>
<dbReference type="PANTHER" id="PTHR30524:SF0">
    <property type="entry name" value="ALTRONATE OXIDOREDUCTASE-RELATED"/>
    <property type="match status" value="1"/>
</dbReference>
<dbReference type="RefSeq" id="WP_097440047.1">
    <property type="nucleotide sequence ID" value="NZ_KZ300476.1"/>
</dbReference>
<dbReference type="InterPro" id="IPR013328">
    <property type="entry name" value="6PGD_dom2"/>
</dbReference>
<dbReference type="GO" id="GO:0019698">
    <property type="term" value="P:D-galacturonate catabolic process"/>
    <property type="evidence" value="ECO:0007669"/>
    <property type="project" value="TreeGrafter"/>
</dbReference>
<dbReference type="EMBL" id="NBWU01000002">
    <property type="protein sequence ID" value="PCE64768.1"/>
    <property type="molecule type" value="Genomic_DNA"/>
</dbReference>
<evidence type="ECO:0000256" key="1">
    <source>
        <dbReference type="ARBA" id="ARBA00023002"/>
    </source>
</evidence>
<dbReference type="AlphaFoldDB" id="A0A2A4G9W8"/>
<evidence type="ECO:0000313" key="6">
    <source>
        <dbReference type="Proteomes" id="UP000219559"/>
    </source>
</evidence>
<dbReference type="NCBIfam" id="NF002969">
    <property type="entry name" value="PRK03643.1"/>
    <property type="match status" value="1"/>
</dbReference>
<comment type="caution">
    <text evidence="5">The sequence shown here is derived from an EMBL/GenBank/DDBJ whole genome shotgun (WGS) entry which is preliminary data.</text>
</comment>
<dbReference type="InterPro" id="IPR008927">
    <property type="entry name" value="6-PGluconate_DH-like_C_sf"/>
</dbReference>
<dbReference type="InterPro" id="IPR000669">
    <property type="entry name" value="Mannitol_DH"/>
</dbReference>
<dbReference type="InterPro" id="IPR036291">
    <property type="entry name" value="NAD(P)-bd_dom_sf"/>
</dbReference>
<keyword evidence="1" id="KW-0560">Oxidoreductase</keyword>
<dbReference type="Pfam" id="PF01232">
    <property type="entry name" value="Mannitol_dh"/>
    <property type="match status" value="1"/>
</dbReference>
<dbReference type="InterPro" id="IPR013118">
    <property type="entry name" value="Mannitol_DH_C"/>
</dbReference>
<evidence type="ECO:0000313" key="5">
    <source>
        <dbReference type="EMBL" id="PCE64768.1"/>
    </source>
</evidence>
<protein>
    <recommendedName>
        <fullName evidence="7">Altronate oxidoreductase</fullName>
    </recommendedName>
</protein>
<feature type="domain" description="Mannitol dehydrogenase C-terminal" evidence="4">
    <location>
        <begin position="275"/>
        <end position="465"/>
    </location>
</feature>
<organism evidence="5 6">
    <name type="scientific">Sediminicola luteus</name>
    <dbReference type="NCBI Taxonomy" id="319238"/>
    <lineage>
        <taxon>Bacteria</taxon>
        <taxon>Pseudomonadati</taxon>
        <taxon>Bacteroidota</taxon>
        <taxon>Flavobacteriia</taxon>
        <taxon>Flavobacteriales</taxon>
        <taxon>Flavobacteriaceae</taxon>
        <taxon>Sediminicola</taxon>
    </lineage>
</organism>
<dbReference type="SUPFAM" id="SSF48179">
    <property type="entry name" value="6-phosphogluconate dehydrogenase C-terminal domain-like"/>
    <property type="match status" value="1"/>
</dbReference>
<name>A0A2A4G9W8_9FLAO</name>
<evidence type="ECO:0000259" key="4">
    <source>
        <dbReference type="Pfam" id="PF08125"/>
    </source>
</evidence>
<sequence>MSKPPLGSTYRKSRPAIKVVQFGEGNFLRAFVDYAFYKLGKATSSPYGVAVVQPLPKGMVPVLAEQDGLYTVFLQGISQGEKIDTAQCVDTIVKCNDPYTDFNGYLELAHAPELEYIVSNTTEAGIALDPTDTFAMEPPNGFPAKLLRLLFERYTFFKGDPEKGLRIIPCELIQNNGEQLRECLLKLTVAWQLPEAFKNWLLASNYFYNTLVDRIVPGYPWSNTQTYADRLAYDDKLMVTAENFFLWVIETKDDLAERLPFEKTDLDVRFVTDQQPYRTRKVRILNGAHTAMVPFGLMHGIETVSGAMDDALLGAFVREAVLQEIVPYLGLDQEEGVRFAQAIFERFQNPFIEHRLETIALNSISKYKVRVLPSTLAYIDATGELPKRLVFAWACLLRMYKGQWQGKDMPIKDNTEVVSKIQALWKAGDVYHFTEQILAQSDFWGKDLSDNQLLRFGLSNALQSLECGDTAQAYKQFMNSKQ</sequence>
<dbReference type="Gene3D" id="3.40.50.720">
    <property type="entry name" value="NAD(P)-binding Rossmann-like Domain"/>
    <property type="match status" value="1"/>
</dbReference>
<dbReference type="Gene3D" id="1.10.1040.10">
    <property type="entry name" value="N-(1-d-carboxylethyl)-l-norvaline Dehydrogenase, domain 2"/>
    <property type="match status" value="1"/>
</dbReference>
<reference evidence="5 6" key="1">
    <citation type="submission" date="2017-04" db="EMBL/GenBank/DDBJ databases">
        <title>A new member of the family Flavobacteriaceae isolated from ascidians.</title>
        <authorList>
            <person name="Chen L."/>
        </authorList>
    </citation>
    <scope>NUCLEOTIDE SEQUENCE [LARGE SCALE GENOMIC DNA]</scope>
    <source>
        <strain evidence="5 6">HQA918</strain>
    </source>
</reference>
<dbReference type="GO" id="GO:0005829">
    <property type="term" value="C:cytosol"/>
    <property type="evidence" value="ECO:0007669"/>
    <property type="project" value="TreeGrafter"/>
</dbReference>
<dbReference type="PRINTS" id="PR00084">
    <property type="entry name" value="MTLDHDRGNASE"/>
</dbReference>
<accession>A0A2A4G9W8</accession>
<evidence type="ECO:0008006" key="7">
    <source>
        <dbReference type="Google" id="ProtNLM"/>
    </source>
</evidence>
<feature type="domain" description="Mannitol dehydrogenase N-terminal" evidence="3">
    <location>
        <begin position="18"/>
        <end position="262"/>
    </location>
</feature>
<dbReference type="InterPro" id="IPR013131">
    <property type="entry name" value="Mannitol_DH_N"/>
</dbReference>
<evidence type="ECO:0000259" key="3">
    <source>
        <dbReference type="Pfam" id="PF01232"/>
    </source>
</evidence>